<dbReference type="GO" id="GO:0080120">
    <property type="term" value="P:CAAX-box protein maturation"/>
    <property type="evidence" value="ECO:0007669"/>
    <property type="project" value="UniProtKB-ARBA"/>
</dbReference>
<dbReference type="InterPro" id="IPR052710">
    <property type="entry name" value="CAAX_protease"/>
</dbReference>
<organism evidence="3 4">
    <name type="scientific">Pseudokineococcus lusitanus</name>
    <dbReference type="NCBI Taxonomy" id="763993"/>
    <lineage>
        <taxon>Bacteria</taxon>
        <taxon>Bacillati</taxon>
        <taxon>Actinomycetota</taxon>
        <taxon>Actinomycetes</taxon>
        <taxon>Kineosporiales</taxon>
        <taxon>Kineosporiaceae</taxon>
        <taxon>Pseudokineococcus</taxon>
    </lineage>
</organism>
<dbReference type="OrthoDB" id="4948798at2"/>
<gene>
    <name evidence="3" type="ORF">EDC03_0997</name>
</gene>
<dbReference type="InterPro" id="IPR003675">
    <property type="entry name" value="Rce1/LyrA-like_dom"/>
</dbReference>
<protein>
    <recommendedName>
        <fullName evidence="2">CAAX prenyl protease 2/Lysostaphin resistance protein A-like domain-containing protein</fullName>
    </recommendedName>
</protein>
<dbReference type="PANTHER" id="PTHR36435">
    <property type="entry name" value="SLR1288 PROTEIN"/>
    <property type="match status" value="1"/>
</dbReference>
<keyword evidence="1" id="KW-0812">Transmembrane</keyword>
<feature type="transmembrane region" description="Helical" evidence="1">
    <location>
        <begin position="102"/>
        <end position="125"/>
    </location>
</feature>
<evidence type="ECO:0000313" key="4">
    <source>
        <dbReference type="Proteomes" id="UP000276232"/>
    </source>
</evidence>
<feature type="transmembrane region" description="Helical" evidence="1">
    <location>
        <begin position="57"/>
        <end position="81"/>
    </location>
</feature>
<keyword evidence="4" id="KW-1185">Reference proteome</keyword>
<dbReference type="GO" id="GO:0004175">
    <property type="term" value="F:endopeptidase activity"/>
    <property type="evidence" value="ECO:0007669"/>
    <property type="project" value="UniProtKB-ARBA"/>
</dbReference>
<name>A0A3N1HQT4_9ACTN</name>
<feature type="transmembrane region" description="Helical" evidence="1">
    <location>
        <begin position="28"/>
        <end position="51"/>
    </location>
</feature>
<keyword evidence="1" id="KW-0472">Membrane</keyword>
<dbReference type="InParanoid" id="A0A3N1HQT4"/>
<dbReference type="Proteomes" id="UP000276232">
    <property type="component" value="Unassembled WGS sequence"/>
</dbReference>
<dbReference type="PANTHER" id="PTHR36435:SF1">
    <property type="entry name" value="CAAX AMINO TERMINAL PROTEASE FAMILY PROTEIN"/>
    <property type="match status" value="1"/>
</dbReference>
<accession>A0A3N1HQT4</accession>
<evidence type="ECO:0000256" key="1">
    <source>
        <dbReference type="SAM" id="Phobius"/>
    </source>
</evidence>
<dbReference type="AlphaFoldDB" id="A0A3N1HQT4"/>
<feature type="domain" description="CAAX prenyl protease 2/Lysostaphin resistance protein A-like" evidence="2">
    <location>
        <begin position="147"/>
        <end position="234"/>
    </location>
</feature>
<reference evidence="3 4" key="1">
    <citation type="journal article" date="2015" name="Stand. Genomic Sci.">
        <title>Genomic Encyclopedia of Bacterial and Archaeal Type Strains, Phase III: the genomes of soil and plant-associated and newly described type strains.</title>
        <authorList>
            <person name="Whitman W.B."/>
            <person name="Woyke T."/>
            <person name="Klenk H.P."/>
            <person name="Zhou Y."/>
            <person name="Lilburn T.G."/>
            <person name="Beck B.J."/>
            <person name="De Vos P."/>
            <person name="Vandamme P."/>
            <person name="Eisen J.A."/>
            <person name="Garrity G."/>
            <person name="Hugenholtz P."/>
            <person name="Kyrpides N.C."/>
        </authorList>
    </citation>
    <scope>NUCLEOTIDE SEQUENCE [LARGE SCALE GENOMIC DNA]</scope>
    <source>
        <strain evidence="3 4">CECT 7306</strain>
    </source>
</reference>
<sequence length="245" mass="25005">MSDASTEPVRPGRVLPATASPLPWRASVVLVAAVVGVTALVGGLLVAVLLLTGGGDLVPTLLAVGLPLHSLAVLATVHVVLRRAGTGWVALGFRRPTARLWHLLWQLPVLLLAALAVQALVLLPLGAAPPADDALADIAGDVGPGLVVALLLTVVVLVPLWEEAVFRGVVQGGLRRRWPLAVAVLGSAALFAAAHGVPVLLPYLLTVGLGLAVLREVHGTLWASVLAHAGNNALASLSLLAVLRG</sequence>
<evidence type="ECO:0000313" key="3">
    <source>
        <dbReference type="EMBL" id="ROP44867.1"/>
    </source>
</evidence>
<evidence type="ECO:0000259" key="2">
    <source>
        <dbReference type="Pfam" id="PF02517"/>
    </source>
</evidence>
<dbReference type="Pfam" id="PF02517">
    <property type="entry name" value="Rce1-like"/>
    <property type="match status" value="1"/>
</dbReference>
<keyword evidence="1" id="KW-1133">Transmembrane helix</keyword>
<dbReference type="RefSeq" id="WP_148058011.1">
    <property type="nucleotide sequence ID" value="NZ_RJKN01000002.1"/>
</dbReference>
<feature type="transmembrane region" description="Helical" evidence="1">
    <location>
        <begin position="178"/>
        <end position="201"/>
    </location>
</feature>
<comment type="caution">
    <text evidence="3">The sequence shown here is derived from an EMBL/GenBank/DDBJ whole genome shotgun (WGS) entry which is preliminary data.</text>
</comment>
<feature type="transmembrane region" description="Helical" evidence="1">
    <location>
        <begin position="221"/>
        <end position="243"/>
    </location>
</feature>
<feature type="transmembrane region" description="Helical" evidence="1">
    <location>
        <begin position="145"/>
        <end position="166"/>
    </location>
</feature>
<dbReference type="EMBL" id="RJKN01000002">
    <property type="protein sequence ID" value="ROP44867.1"/>
    <property type="molecule type" value="Genomic_DNA"/>
</dbReference>
<proteinExistence type="predicted"/>